<name>A0AAU8LR09_9BACT</name>
<evidence type="ECO:0000256" key="1">
    <source>
        <dbReference type="SAM" id="MobiDB-lite"/>
    </source>
</evidence>
<dbReference type="PROSITE" id="PS50222">
    <property type="entry name" value="EF_HAND_2"/>
    <property type="match status" value="1"/>
</dbReference>
<protein>
    <submittedName>
        <fullName evidence="4">DUF1566 domain-containing protein</fullName>
    </submittedName>
</protein>
<feature type="transmembrane region" description="Helical" evidence="2">
    <location>
        <begin position="333"/>
        <end position="355"/>
    </location>
</feature>
<feature type="domain" description="EF-hand" evidence="3">
    <location>
        <begin position="198"/>
        <end position="222"/>
    </location>
</feature>
<reference evidence="4" key="1">
    <citation type="journal article" date="2024" name="Syst. Appl. Microbiol.">
        <title>First single-strain enrichments of Electrothrix cable bacteria, description of E. aestuarii sp. nov. and E. rattekaaiensis sp. nov., and proposal of a cable bacteria taxonomy following the rules of the SeqCode.</title>
        <authorList>
            <person name="Plum-Jensen L.E."/>
            <person name="Schramm A."/>
            <person name="Marshall I.P.G."/>
        </authorList>
    </citation>
    <scope>NUCLEOTIDE SEQUENCE</scope>
    <source>
        <strain evidence="4">Rat1</strain>
    </source>
</reference>
<dbReference type="EMBL" id="CP159373">
    <property type="protein sequence ID" value="XCN71334.1"/>
    <property type="molecule type" value="Genomic_DNA"/>
</dbReference>
<evidence type="ECO:0000256" key="2">
    <source>
        <dbReference type="SAM" id="Phobius"/>
    </source>
</evidence>
<dbReference type="GO" id="GO:0005509">
    <property type="term" value="F:calcium ion binding"/>
    <property type="evidence" value="ECO:0007669"/>
    <property type="project" value="InterPro"/>
</dbReference>
<keyword evidence="2" id="KW-1133">Transmembrane helix</keyword>
<dbReference type="InterPro" id="IPR011460">
    <property type="entry name" value="Lcl_C"/>
</dbReference>
<feature type="compositionally biased region" description="Basic and acidic residues" evidence="1">
    <location>
        <begin position="636"/>
        <end position="645"/>
    </location>
</feature>
<evidence type="ECO:0000259" key="3">
    <source>
        <dbReference type="PROSITE" id="PS50222"/>
    </source>
</evidence>
<dbReference type="PROSITE" id="PS00018">
    <property type="entry name" value="EF_HAND_1"/>
    <property type="match status" value="1"/>
</dbReference>
<reference evidence="4" key="2">
    <citation type="submission" date="2024-06" db="EMBL/GenBank/DDBJ databases">
        <authorList>
            <person name="Plum-Jensen L.E."/>
            <person name="Schramm A."/>
            <person name="Marshall I.P.G."/>
        </authorList>
    </citation>
    <scope>NUCLEOTIDE SEQUENCE</scope>
    <source>
        <strain evidence="4">Rat1</strain>
    </source>
</reference>
<proteinExistence type="predicted"/>
<dbReference type="Pfam" id="PF07603">
    <property type="entry name" value="Lcl_C"/>
    <property type="match status" value="1"/>
</dbReference>
<sequence length="695" mass="76462">MAKTAEKRYAILIASSRYPDEPGLTDLRCLENDVDALDAVLCSPDFGAFTETFVFKNRPSHEVLEKIETVLADAGRDDLVLIYFSGHGKLNPAGQLCLAAPNTKLRALGSTSIPVGSIKAYFDHSVSRKKVFLLDCCYSGAAGKSFIKGGDDQLRLMSRGQGTFIMTASTGIEVAEEKEGDQYGLFTKHIVEGIRSGEADKDEDGFVDMQELYEYVHENVQKEGVQKPMQWWLQGKGKLLIAKSGRVAKEKRRQELRTKLYELAAQGWLSDGIVRAAVNVIFLPDKEMTAKDRECLLLIEQFAGERISAGNFVECWMKTCLAPKFPPPPKSKLLLLVFILAAVSCVAAGAGWYFFREPSPAPLPMLKMGKVSVSSRTLPSLSHTNLQPLSPLPLPPAMGTISVSKKRVNSLPQIKFQPLPKAERIPQQDRTIGQYIDHGDGTVTDTKTGLMWKRCSEGLSGGDCEEGKAERYTFDEAVQRFKDVKYAGHADLRLPTIDELKTLVYCSEGKDKEGDCNDGSAEPTINQQAFPNTHWAYWSGSPSASSSDRAWRVYFSSGSSSIYPRAFSHAVRLVRGGSDFAGRGGHEQSMIKDGDPGVVSREESNVAPLSSIVFVPKELQTSSPVIAQVEKKEKDSFAKRSDSVETKSSGSSVTDDNKRERRRVLSTPPPSISIDRLSLKTLSALILNEKVIKIL</sequence>
<organism evidence="4">
    <name type="scientific">Candidatus Electrothrix aestuarii</name>
    <dbReference type="NCBI Taxonomy" id="3062594"/>
    <lineage>
        <taxon>Bacteria</taxon>
        <taxon>Pseudomonadati</taxon>
        <taxon>Thermodesulfobacteriota</taxon>
        <taxon>Desulfobulbia</taxon>
        <taxon>Desulfobulbales</taxon>
        <taxon>Desulfobulbaceae</taxon>
        <taxon>Candidatus Electrothrix</taxon>
    </lineage>
</organism>
<keyword evidence="2" id="KW-0472">Membrane</keyword>
<dbReference type="Pfam" id="PF00656">
    <property type="entry name" value="Peptidase_C14"/>
    <property type="match status" value="1"/>
</dbReference>
<feature type="compositionally biased region" description="Basic and acidic residues" evidence="1">
    <location>
        <begin position="584"/>
        <end position="602"/>
    </location>
</feature>
<dbReference type="AlphaFoldDB" id="A0AAU8LR09"/>
<dbReference type="SUPFAM" id="SSF52129">
    <property type="entry name" value="Caspase-like"/>
    <property type="match status" value="1"/>
</dbReference>
<dbReference type="InterPro" id="IPR011600">
    <property type="entry name" value="Pept_C14_caspase"/>
</dbReference>
<gene>
    <name evidence="4" type="ORF">Q3M24_13540</name>
</gene>
<dbReference type="InterPro" id="IPR018247">
    <property type="entry name" value="EF_Hand_1_Ca_BS"/>
</dbReference>
<dbReference type="KEGG" id="eaj:Q3M24_13540"/>
<dbReference type="InterPro" id="IPR002048">
    <property type="entry name" value="EF_hand_dom"/>
</dbReference>
<feature type="region of interest" description="Disordered" evidence="1">
    <location>
        <begin position="636"/>
        <end position="670"/>
    </location>
</feature>
<keyword evidence="2" id="KW-0812">Transmembrane</keyword>
<accession>A0AAU8LR09</accession>
<dbReference type="PANTHER" id="PTHR35812:SF1">
    <property type="entry name" value="LIPOPROTEIN"/>
    <property type="match status" value="1"/>
</dbReference>
<dbReference type="NCBIfam" id="NF047832">
    <property type="entry name" value="caspase_w_EACC1"/>
    <property type="match status" value="1"/>
</dbReference>
<feature type="region of interest" description="Disordered" evidence="1">
    <location>
        <begin position="583"/>
        <end position="602"/>
    </location>
</feature>
<evidence type="ECO:0000313" key="4">
    <source>
        <dbReference type="EMBL" id="XCN71334.1"/>
    </source>
</evidence>
<dbReference type="PANTHER" id="PTHR35812">
    <property type="entry name" value="LIPOPROTEIN"/>
    <property type="match status" value="1"/>
</dbReference>
<dbReference type="GO" id="GO:0006508">
    <property type="term" value="P:proteolysis"/>
    <property type="evidence" value="ECO:0007669"/>
    <property type="project" value="InterPro"/>
</dbReference>
<dbReference type="GO" id="GO:0004197">
    <property type="term" value="F:cysteine-type endopeptidase activity"/>
    <property type="evidence" value="ECO:0007669"/>
    <property type="project" value="InterPro"/>
</dbReference>
<dbReference type="Gene3D" id="3.40.50.1460">
    <property type="match status" value="1"/>
</dbReference>
<dbReference type="InterPro" id="IPR029030">
    <property type="entry name" value="Caspase-like_dom_sf"/>
</dbReference>